<keyword evidence="8" id="KW-0175">Coiled coil</keyword>
<feature type="coiled-coil region" evidence="8">
    <location>
        <begin position="110"/>
        <end position="147"/>
    </location>
</feature>
<dbReference type="PANTHER" id="PTHR30329">
    <property type="entry name" value="STATOR ELEMENT OF FLAGELLAR MOTOR COMPLEX"/>
    <property type="match status" value="1"/>
</dbReference>
<dbReference type="InterPro" id="IPR025713">
    <property type="entry name" value="MotB-like_N_dom"/>
</dbReference>
<gene>
    <name evidence="11" type="ORF">SAMN04487818_11277</name>
</gene>
<evidence type="ECO:0000256" key="1">
    <source>
        <dbReference type="ARBA" id="ARBA00004162"/>
    </source>
</evidence>
<feature type="transmembrane region" description="Helical" evidence="9">
    <location>
        <begin position="21"/>
        <end position="43"/>
    </location>
</feature>
<dbReference type="Pfam" id="PF00691">
    <property type="entry name" value="OmpA"/>
    <property type="match status" value="1"/>
</dbReference>
<evidence type="ECO:0000313" key="12">
    <source>
        <dbReference type="Proteomes" id="UP000199051"/>
    </source>
</evidence>
<dbReference type="CDD" id="cd07185">
    <property type="entry name" value="OmpA_C-like"/>
    <property type="match status" value="1"/>
</dbReference>
<dbReference type="SUPFAM" id="SSF103088">
    <property type="entry name" value="OmpA-like"/>
    <property type="match status" value="1"/>
</dbReference>
<dbReference type="InterPro" id="IPR006665">
    <property type="entry name" value="OmpA-like"/>
</dbReference>
<evidence type="ECO:0000256" key="2">
    <source>
        <dbReference type="ARBA" id="ARBA00008914"/>
    </source>
</evidence>
<evidence type="ECO:0000256" key="6">
    <source>
        <dbReference type="ARBA" id="ARBA00023136"/>
    </source>
</evidence>
<dbReference type="AlphaFoldDB" id="A0A1H9X085"/>
<evidence type="ECO:0000256" key="8">
    <source>
        <dbReference type="SAM" id="Coils"/>
    </source>
</evidence>
<name>A0A1H9X085_9PSEU</name>
<dbReference type="InterPro" id="IPR050330">
    <property type="entry name" value="Bact_OuterMem_StrucFunc"/>
</dbReference>
<comment type="subcellular location">
    <subcellularLocation>
        <location evidence="1">Cell membrane</location>
        <topology evidence="1">Single-pass membrane protein</topology>
    </subcellularLocation>
</comment>
<dbReference type="EMBL" id="FOGI01000012">
    <property type="protein sequence ID" value="SES39499.1"/>
    <property type="molecule type" value="Genomic_DNA"/>
</dbReference>
<dbReference type="PROSITE" id="PS51123">
    <property type="entry name" value="OMPA_2"/>
    <property type="match status" value="1"/>
</dbReference>
<organism evidence="11 12">
    <name type="scientific">Actinokineospora terrae</name>
    <dbReference type="NCBI Taxonomy" id="155974"/>
    <lineage>
        <taxon>Bacteria</taxon>
        <taxon>Bacillati</taxon>
        <taxon>Actinomycetota</taxon>
        <taxon>Actinomycetes</taxon>
        <taxon>Pseudonocardiales</taxon>
        <taxon>Pseudonocardiaceae</taxon>
        <taxon>Actinokineospora</taxon>
    </lineage>
</organism>
<evidence type="ECO:0000256" key="3">
    <source>
        <dbReference type="ARBA" id="ARBA00022475"/>
    </source>
</evidence>
<evidence type="ECO:0000313" key="11">
    <source>
        <dbReference type="EMBL" id="SES39499.1"/>
    </source>
</evidence>
<dbReference type="Proteomes" id="UP000199051">
    <property type="component" value="Unassembled WGS sequence"/>
</dbReference>
<dbReference type="InterPro" id="IPR036737">
    <property type="entry name" value="OmpA-like_sf"/>
</dbReference>
<evidence type="ECO:0000256" key="7">
    <source>
        <dbReference type="PROSITE-ProRule" id="PRU00473"/>
    </source>
</evidence>
<keyword evidence="3" id="KW-1003">Cell membrane</keyword>
<dbReference type="PANTHER" id="PTHR30329:SF21">
    <property type="entry name" value="LIPOPROTEIN YIAD-RELATED"/>
    <property type="match status" value="1"/>
</dbReference>
<evidence type="ECO:0000256" key="9">
    <source>
        <dbReference type="SAM" id="Phobius"/>
    </source>
</evidence>
<dbReference type="GO" id="GO:0005886">
    <property type="term" value="C:plasma membrane"/>
    <property type="evidence" value="ECO:0007669"/>
    <property type="project" value="UniProtKB-SubCell"/>
</dbReference>
<evidence type="ECO:0000259" key="10">
    <source>
        <dbReference type="PROSITE" id="PS51123"/>
    </source>
</evidence>
<dbReference type="STRING" id="155974.SAMN04487818_11277"/>
<keyword evidence="6 7" id="KW-0472">Membrane</keyword>
<comment type="similarity">
    <text evidence="2">Belongs to the MotB family.</text>
</comment>
<sequence length="296" mass="31408">MSGGGKRKRGGHEEEHENHERWLLTYADMITLLMVLFIVMFAMSTVDAKKFDQLKESLAGAFGGSQSLVVGGASGSPDTAGVSPDKIDLQSAAGGEGADVTTMSKSDAEKAVQQSDRAKAAADLEKAREEVAKLREVQKQMTELLAKAGLTDSVQFTIDQRGLVVTIVTSSVVFAGDSAELLLQGKEVLDAVAPALTSLPNHLEIGGHTNQLPVPTRNYPSSWELSTARASSVVRYLLAHGVPSSRMTAAGYADTKPLYAPSDPLSVTRNRRVEVVVMSDQSAEVKALLPTAAGEK</sequence>
<proteinExistence type="inferred from homology"/>
<protein>
    <submittedName>
        <fullName evidence="11">Chemotaxis protein MotB</fullName>
    </submittedName>
</protein>
<evidence type="ECO:0000256" key="4">
    <source>
        <dbReference type="ARBA" id="ARBA00022692"/>
    </source>
</evidence>
<dbReference type="Pfam" id="PF13677">
    <property type="entry name" value="MotB_plug"/>
    <property type="match status" value="1"/>
</dbReference>
<keyword evidence="4 9" id="KW-0812">Transmembrane</keyword>
<reference evidence="12" key="1">
    <citation type="submission" date="2016-10" db="EMBL/GenBank/DDBJ databases">
        <authorList>
            <person name="Varghese N."/>
            <person name="Submissions S."/>
        </authorList>
    </citation>
    <scope>NUCLEOTIDE SEQUENCE [LARGE SCALE GENOMIC DNA]</scope>
    <source>
        <strain evidence="12">DSM 44260</strain>
    </source>
</reference>
<dbReference type="Gene3D" id="3.30.1330.60">
    <property type="entry name" value="OmpA-like domain"/>
    <property type="match status" value="1"/>
</dbReference>
<feature type="domain" description="OmpA-like" evidence="10">
    <location>
        <begin position="161"/>
        <end position="281"/>
    </location>
</feature>
<dbReference type="RefSeq" id="WP_092784050.1">
    <property type="nucleotide sequence ID" value="NZ_FOGI01000012.1"/>
</dbReference>
<evidence type="ECO:0000256" key="5">
    <source>
        <dbReference type="ARBA" id="ARBA00022989"/>
    </source>
</evidence>
<keyword evidence="12" id="KW-1185">Reference proteome</keyword>
<accession>A0A1H9X085</accession>
<keyword evidence="5 9" id="KW-1133">Transmembrane helix</keyword>